<keyword evidence="10" id="KW-1185">Reference proteome</keyword>
<evidence type="ECO:0000256" key="1">
    <source>
        <dbReference type="ARBA" id="ARBA00022630"/>
    </source>
</evidence>
<organism evidence="8 9">
    <name type="scientific">Sphaerotilus sulfidivorans</name>
    <dbReference type="NCBI Taxonomy" id="639200"/>
    <lineage>
        <taxon>Bacteria</taxon>
        <taxon>Pseudomonadati</taxon>
        <taxon>Pseudomonadota</taxon>
        <taxon>Betaproteobacteria</taxon>
        <taxon>Burkholderiales</taxon>
        <taxon>Sphaerotilaceae</taxon>
        <taxon>Sphaerotilus</taxon>
    </lineage>
</organism>
<name>A0A5C1Q1P7_9BURK</name>
<keyword evidence="4" id="KW-0157">Chromophore</keyword>
<comment type="similarity">
    <text evidence="4">Belongs to the DNA photolyase family.</text>
</comment>
<dbReference type="AlphaFoldDB" id="A0A5C1Q1P7"/>
<accession>A0A5C1Q1P7</accession>
<gene>
    <name evidence="7" type="ORF">ABIC99_003550</name>
    <name evidence="8" type="ORF">EWH46_09305</name>
</gene>
<evidence type="ECO:0000313" key="8">
    <source>
        <dbReference type="EMBL" id="QEN00950.1"/>
    </source>
</evidence>
<keyword evidence="2 3" id="KW-0274">FAD</keyword>
<dbReference type="GO" id="GO:0003677">
    <property type="term" value="F:DNA binding"/>
    <property type="evidence" value="ECO:0007669"/>
    <property type="project" value="TreeGrafter"/>
</dbReference>
<dbReference type="EC" id="4.1.99.3" evidence="7"/>
<evidence type="ECO:0000313" key="7">
    <source>
        <dbReference type="EMBL" id="MET3605717.1"/>
    </source>
</evidence>
<evidence type="ECO:0000313" key="10">
    <source>
        <dbReference type="Proteomes" id="UP001549111"/>
    </source>
</evidence>
<dbReference type="PANTHER" id="PTHR11455">
    <property type="entry name" value="CRYPTOCHROME"/>
    <property type="match status" value="1"/>
</dbReference>
<dbReference type="Gene3D" id="1.25.40.80">
    <property type="match status" value="1"/>
</dbReference>
<dbReference type="InterPro" id="IPR005101">
    <property type="entry name" value="Cryptochr/Photolyase_FAD-bd"/>
</dbReference>
<dbReference type="PRINTS" id="PR00147">
    <property type="entry name" value="DNAPHOTLYASE"/>
</dbReference>
<keyword evidence="1 3" id="KW-0285">Flavoprotein</keyword>
<evidence type="ECO:0000256" key="4">
    <source>
        <dbReference type="RuleBase" id="RU004182"/>
    </source>
</evidence>
<dbReference type="GO" id="GO:0071949">
    <property type="term" value="F:FAD binding"/>
    <property type="evidence" value="ECO:0007669"/>
    <property type="project" value="TreeGrafter"/>
</dbReference>
<dbReference type="PANTHER" id="PTHR11455:SF18">
    <property type="entry name" value="SI:CH1073-390K14.1"/>
    <property type="match status" value="1"/>
</dbReference>
<feature type="region of interest" description="Disordered" evidence="5">
    <location>
        <begin position="413"/>
        <end position="437"/>
    </location>
</feature>
<dbReference type="OrthoDB" id="9772484at2"/>
<dbReference type="RefSeq" id="WP_149503660.1">
    <property type="nucleotide sequence ID" value="NZ_CP035708.1"/>
</dbReference>
<dbReference type="EMBL" id="JBEPLS010000021">
    <property type="protein sequence ID" value="MET3605717.1"/>
    <property type="molecule type" value="Genomic_DNA"/>
</dbReference>
<comment type="cofactor">
    <cofactor evidence="3">
        <name>FAD</name>
        <dbReference type="ChEBI" id="CHEBI:57692"/>
    </cofactor>
    <text evidence="3">Binds 1 FAD per subunit.</text>
</comment>
<reference evidence="7 10" key="2">
    <citation type="submission" date="2024-06" db="EMBL/GenBank/DDBJ databases">
        <title>Genomic Encyclopedia of Type Strains, Phase IV (KMG-IV): sequencing the most valuable type-strain genomes for metagenomic binning, comparative biology and taxonomic classification.</title>
        <authorList>
            <person name="Goeker M."/>
        </authorList>
    </citation>
    <scope>NUCLEOTIDE SEQUENCE [LARGE SCALE GENOMIC DNA]</scope>
    <source>
        <strain evidence="7 10">D-501</strain>
    </source>
</reference>
<reference evidence="8 9" key="1">
    <citation type="submission" date="2019-02" db="EMBL/GenBank/DDBJ databases">
        <title>Complete Genome Sequence and Methylome Analysis of Sphaerotilus natans subsp. sulfidivorans D-507.</title>
        <authorList>
            <person name="Fomenkov A."/>
            <person name="Gridneva E."/>
            <person name="Smolyakov D."/>
            <person name="Dubinina G."/>
            <person name="Vincze T."/>
            <person name="Grabovich M."/>
            <person name="Roberts R.J."/>
        </authorList>
    </citation>
    <scope>NUCLEOTIDE SEQUENCE [LARGE SCALE GENOMIC DNA]</scope>
    <source>
        <strain evidence="8 9">D-507</strain>
    </source>
</reference>
<feature type="region of interest" description="Disordered" evidence="5">
    <location>
        <begin position="228"/>
        <end position="259"/>
    </location>
</feature>
<feature type="binding site" evidence="3">
    <location>
        <begin position="77"/>
        <end position="84"/>
    </location>
    <ligand>
        <name>FAD</name>
        <dbReference type="ChEBI" id="CHEBI:57692"/>
    </ligand>
</feature>
<dbReference type="GO" id="GO:0032922">
    <property type="term" value="P:circadian regulation of gene expression"/>
    <property type="evidence" value="ECO:0007669"/>
    <property type="project" value="TreeGrafter"/>
</dbReference>
<dbReference type="GO" id="GO:0005737">
    <property type="term" value="C:cytoplasm"/>
    <property type="evidence" value="ECO:0007669"/>
    <property type="project" value="TreeGrafter"/>
</dbReference>
<dbReference type="Gene3D" id="1.10.579.10">
    <property type="entry name" value="DNA Cyclobutane Dipyrimidine Photolyase, subunit A, domain 3"/>
    <property type="match status" value="1"/>
</dbReference>
<feature type="domain" description="Cryptochrome/DNA photolyase FAD-binding" evidence="6">
    <location>
        <begin position="76"/>
        <end position="201"/>
    </location>
</feature>
<evidence type="ECO:0000259" key="6">
    <source>
        <dbReference type="Pfam" id="PF03441"/>
    </source>
</evidence>
<dbReference type="GO" id="GO:0003904">
    <property type="term" value="F:deoxyribodipyrimidine photo-lyase activity"/>
    <property type="evidence" value="ECO:0007669"/>
    <property type="project" value="UniProtKB-EC"/>
</dbReference>
<evidence type="ECO:0000313" key="9">
    <source>
        <dbReference type="Proteomes" id="UP000323522"/>
    </source>
</evidence>
<protein>
    <submittedName>
        <fullName evidence="7">Deoxyribodipyrimidine photo-lyase</fullName>
        <ecNumber evidence="7">4.1.99.3</ecNumber>
    </submittedName>
    <submittedName>
        <fullName evidence="8">Deoxyribodipyrimidine photolyase</fullName>
    </submittedName>
</protein>
<proteinExistence type="inferred from homology"/>
<sequence length="437" mass="48672">MTSPDPSRPEALRRIAAIDAEAYARTRNALDGAVTGLSPWITHGIVTPAEVLAGAIAAHAAAGRRTPIGLQHRLVMELGWREYFRHVWHHRGDAILRSLHEGVLPGAAYADAVPDDVRQARTGVPVIDRAVRELHASGHLHNHARLWLASYLVHLRKVHWRAGADWLWPRLLDGDLASNHLSWQWVAATGSRKPYLFNAENIARHAPPEWHSPGSVLDTDYDSLERIARSPTPVRTRPRPDAEGLPEPALQAEPSDGIPTRIGAELHEQVRGREVWLAHPWALGDPPADLPAGTVVVGLLVAETHRARPWSAARWNFVMPRLRQLAPHCALAPLAQWRALLRDARRVHARDDPHLRPALEALATDLRPAPRLFPHIARPCDSFSQWWTRVGRELSPADPVFSLVCPVPGDPDADPVAYPVLPPPRRAGDRRARWHRP</sequence>
<evidence type="ECO:0000256" key="2">
    <source>
        <dbReference type="ARBA" id="ARBA00022827"/>
    </source>
</evidence>
<dbReference type="KEGG" id="snn:EWH46_09305"/>
<evidence type="ECO:0000256" key="5">
    <source>
        <dbReference type="SAM" id="MobiDB-lite"/>
    </source>
</evidence>
<dbReference type="Proteomes" id="UP001549111">
    <property type="component" value="Unassembled WGS sequence"/>
</dbReference>
<dbReference type="Proteomes" id="UP000323522">
    <property type="component" value="Chromosome"/>
</dbReference>
<dbReference type="SUPFAM" id="SSF48173">
    <property type="entry name" value="Cryptochrome/photolyase FAD-binding domain"/>
    <property type="match status" value="1"/>
</dbReference>
<keyword evidence="8" id="KW-0456">Lyase</keyword>
<feature type="binding site" evidence="3">
    <location>
        <position position="23"/>
    </location>
    <ligand>
        <name>FAD</name>
        <dbReference type="ChEBI" id="CHEBI:57692"/>
    </ligand>
</feature>
<dbReference type="InterPro" id="IPR002081">
    <property type="entry name" value="Cryptochrome/DNA_photolyase_1"/>
</dbReference>
<evidence type="ECO:0000256" key="3">
    <source>
        <dbReference type="PIRSR" id="PIRSR602081-1"/>
    </source>
</evidence>
<feature type="binding site" evidence="3">
    <location>
        <begin position="173"/>
        <end position="175"/>
    </location>
    <ligand>
        <name>FAD</name>
        <dbReference type="ChEBI" id="CHEBI:57692"/>
    </ligand>
</feature>
<dbReference type="EMBL" id="CP035708">
    <property type="protein sequence ID" value="QEN00950.1"/>
    <property type="molecule type" value="Genomic_DNA"/>
</dbReference>
<dbReference type="InterPro" id="IPR036134">
    <property type="entry name" value="Crypto/Photolyase_FAD-like_sf"/>
</dbReference>
<dbReference type="Pfam" id="PF03441">
    <property type="entry name" value="FAD_binding_7"/>
    <property type="match status" value="1"/>
</dbReference>
<dbReference type="GO" id="GO:0043153">
    <property type="term" value="P:entrainment of circadian clock by photoperiod"/>
    <property type="evidence" value="ECO:0007669"/>
    <property type="project" value="TreeGrafter"/>
</dbReference>